<dbReference type="Gene3D" id="1.10.10.10">
    <property type="entry name" value="Winged helix-like DNA-binding domain superfamily/Winged helix DNA-binding domain"/>
    <property type="match status" value="1"/>
</dbReference>
<dbReference type="Proteomes" id="UP000605361">
    <property type="component" value="Unassembled WGS sequence"/>
</dbReference>
<dbReference type="AlphaFoldDB" id="A0A931AK63"/>
<dbReference type="InterPro" id="IPR000835">
    <property type="entry name" value="HTH_MarR-typ"/>
</dbReference>
<evidence type="ECO:0000313" key="3">
    <source>
        <dbReference type="Proteomes" id="UP000605361"/>
    </source>
</evidence>
<keyword evidence="3" id="KW-1185">Reference proteome</keyword>
<protein>
    <submittedName>
        <fullName evidence="2">MarR family transcriptional regulator</fullName>
    </submittedName>
</protein>
<proteinExistence type="predicted"/>
<sequence length="149" mass="16236">MDEGNAHTTELAARAASEVWVVVSRLRRRLKDVVGEGDLTPAQASVLARLDKEGPASASDLAVAERVRPQSMAKIVVALEQSRLVARQPDPGDGRRQLISLTESGREHRLGVRRARQEWLAGALGERCTEAELRAVIEVMALLDEVAHS</sequence>
<dbReference type="InterPro" id="IPR036390">
    <property type="entry name" value="WH_DNA-bd_sf"/>
</dbReference>
<evidence type="ECO:0000313" key="2">
    <source>
        <dbReference type="EMBL" id="MBF8191680.1"/>
    </source>
</evidence>
<reference evidence="2" key="1">
    <citation type="submission" date="2020-11" db="EMBL/GenBank/DDBJ databases">
        <title>Whole-genome analyses of Nonomuraea sp. K274.</title>
        <authorList>
            <person name="Veyisoglu A."/>
        </authorList>
    </citation>
    <scope>NUCLEOTIDE SEQUENCE</scope>
    <source>
        <strain evidence="2">K274</strain>
    </source>
</reference>
<organism evidence="2 3">
    <name type="scientific">Nonomuraea cypriaca</name>
    <dbReference type="NCBI Taxonomy" id="1187855"/>
    <lineage>
        <taxon>Bacteria</taxon>
        <taxon>Bacillati</taxon>
        <taxon>Actinomycetota</taxon>
        <taxon>Actinomycetes</taxon>
        <taxon>Streptosporangiales</taxon>
        <taxon>Streptosporangiaceae</taxon>
        <taxon>Nonomuraea</taxon>
    </lineage>
</organism>
<dbReference type="PANTHER" id="PTHR39515:SF2">
    <property type="entry name" value="HTH-TYPE TRANSCRIPTIONAL REGULATOR RV0880"/>
    <property type="match status" value="1"/>
</dbReference>
<accession>A0A931AK63</accession>
<dbReference type="EMBL" id="JADOGI010000171">
    <property type="protein sequence ID" value="MBF8191680.1"/>
    <property type="molecule type" value="Genomic_DNA"/>
</dbReference>
<dbReference type="SUPFAM" id="SSF46785">
    <property type="entry name" value="Winged helix' DNA-binding domain"/>
    <property type="match status" value="1"/>
</dbReference>
<evidence type="ECO:0000259" key="1">
    <source>
        <dbReference type="PROSITE" id="PS50995"/>
    </source>
</evidence>
<dbReference type="Pfam" id="PF12802">
    <property type="entry name" value="MarR_2"/>
    <property type="match status" value="1"/>
</dbReference>
<dbReference type="SMART" id="SM00347">
    <property type="entry name" value="HTH_MARR"/>
    <property type="match status" value="1"/>
</dbReference>
<dbReference type="InterPro" id="IPR052526">
    <property type="entry name" value="HTH-type_Bedaq_tolerance"/>
</dbReference>
<feature type="domain" description="HTH marR-type" evidence="1">
    <location>
        <begin position="12"/>
        <end position="145"/>
    </location>
</feature>
<comment type="caution">
    <text evidence="2">The sequence shown here is derived from an EMBL/GenBank/DDBJ whole genome shotgun (WGS) entry which is preliminary data.</text>
</comment>
<dbReference type="InterPro" id="IPR036388">
    <property type="entry name" value="WH-like_DNA-bd_sf"/>
</dbReference>
<dbReference type="GO" id="GO:0003700">
    <property type="term" value="F:DNA-binding transcription factor activity"/>
    <property type="evidence" value="ECO:0007669"/>
    <property type="project" value="InterPro"/>
</dbReference>
<dbReference type="PROSITE" id="PS50995">
    <property type="entry name" value="HTH_MARR_2"/>
    <property type="match status" value="1"/>
</dbReference>
<gene>
    <name evidence="2" type="ORF">ITP53_39500</name>
</gene>
<dbReference type="RefSeq" id="WP_195900587.1">
    <property type="nucleotide sequence ID" value="NZ_JADOGI010000171.1"/>
</dbReference>
<dbReference type="PANTHER" id="PTHR39515">
    <property type="entry name" value="CONSERVED PROTEIN"/>
    <property type="match status" value="1"/>
</dbReference>
<name>A0A931AK63_9ACTN</name>